<comment type="caution">
    <text evidence="1">The sequence shown here is derived from an EMBL/GenBank/DDBJ whole genome shotgun (WGS) entry which is preliminary data.</text>
</comment>
<protein>
    <recommendedName>
        <fullName evidence="3">Secreted protein</fullName>
    </recommendedName>
</protein>
<sequence>MVVLALGGGGGGGGGGGTAQSCAGSGRILLSLLSMKHFNYAPVYRVNYRRRKQKPPVPTHNSQRQ</sequence>
<dbReference type="EMBL" id="JAHIBW010000006">
    <property type="protein sequence ID" value="KAG7310070.1"/>
    <property type="molecule type" value="Genomic_DNA"/>
</dbReference>
<accession>A0ABQ7QYE6</accession>
<evidence type="ECO:0000313" key="2">
    <source>
        <dbReference type="Proteomes" id="UP000823941"/>
    </source>
</evidence>
<reference evidence="1 2" key="1">
    <citation type="submission" date="2021-06" db="EMBL/GenBank/DDBJ databases">
        <title>A haploid diamondback moth (Plutella xylostella L.) genome assembly resolves 31 chromosomes and identifies a diamide resistance mutation.</title>
        <authorList>
            <person name="Ward C.M."/>
            <person name="Perry K.D."/>
            <person name="Baker G."/>
            <person name="Powis K."/>
            <person name="Heckel D.G."/>
            <person name="Baxter S.W."/>
        </authorList>
    </citation>
    <scope>NUCLEOTIDE SEQUENCE [LARGE SCALE GENOMIC DNA]</scope>
    <source>
        <strain evidence="1 2">LV</strain>
        <tissue evidence="1">Single pupa</tissue>
    </source>
</reference>
<gene>
    <name evidence="1" type="ORF">JYU34_004610</name>
</gene>
<name>A0ABQ7QYE6_PLUXY</name>
<dbReference type="Proteomes" id="UP000823941">
    <property type="component" value="Chromosome 6"/>
</dbReference>
<keyword evidence="2" id="KW-1185">Reference proteome</keyword>
<evidence type="ECO:0000313" key="1">
    <source>
        <dbReference type="EMBL" id="KAG7310070.1"/>
    </source>
</evidence>
<proteinExistence type="predicted"/>
<evidence type="ECO:0008006" key="3">
    <source>
        <dbReference type="Google" id="ProtNLM"/>
    </source>
</evidence>
<organism evidence="1 2">
    <name type="scientific">Plutella xylostella</name>
    <name type="common">Diamondback moth</name>
    <name type="synonym">Plutella maculipennis</name>
    <dbReference type="NCBI Taxonomy" id="51655"/>
    <lineage>
        <taxon>Eukaryota</taxon>
        <taxon>Metazoa</taxon>
        <taxon>Ecdysozoa</taxon>
        <taxon>Arthropoda</taxon>
        <taxon>Hexapoda</taxon>
        <taxon>Insecta</taxon>
        <taxon>Pterygota</taxon>
        <taxon>Neoptera</taxon>
        <taxon>Endopterygota</taxon>
        <taxon>Lepidoptera</taxon>
        <taxon>Glossata</taxon>
        <taxon>Ditrysia</taxon>
        <taxon>Yponomeutoidea</taxon>
        <taxon>Plutellidae</taxon>
        <taxon>Plutella</taxon>
    </lineage>
</organism>